<proteinExistence type="predicted"/>
<name>A0A0F8W5R9_9ZZZZ</name>
<comment type="caution">
    <text evidence="2">The sequence shown here is derived from an EMBL/GenBank/DDBJ whole genome shotgun (WGS) entry which is preliminary data.</text>
</comment>
<feature type="domain" description="Shedu protein SduA C-terminal" evidence="1">
    <location>
        <begin position="2"/>
        <end position="133"/>
    </location>
</feature>
<gene>
    <name evidence="2" type="ORF">LCGC14_3109010</name>
</gene>
<dbReference type="Pfam" id="PF14082">
    <property type="entry name" value="SduA_C"/>
    <property type="match status" value="1"/>
</dbReference>
<accession>A0A0F8W5R9</accession>
<dbReference type="AlphaFoldDB" id="A0A0F8W5R9"/>
<sequence length="147" mass="16983">IEANPILWNFLAPVNIWKKPPILTNYNADFALLTRRNILYFVEIEKPCTKLVKRDCGIHSELQSGLDQIRNWRIEVDKRREAVLAGLKLTQQQVHDIRYILIAGMANETPTLGLEKVRKMSTNVESIFCFDELASFLHCVEMSLLNL</sequence>
<dbReference type="InterPro" id="IPR025359">
    <property type="entry name" value="SduA_C"/>
</dbReference>
<evidence type="ECO:0000259" key="1">
    <source>
        <dbReference type="Pfam" id="PF14082"/>
    </source>
</evidence>
<dbReference type="EMBL" id="LAZR01067222">
    <property type="protein sequence ID" value="KKK52032.1"/>
    <property type="molecule type" value="Genomic_DNA"/>
</dbReference>
<protein>
    <recommendedName>
        <fullName evidence="1">Shedu protein SduA C-terminal domain-containing protein</fullName>
    </recommendedName>
</protein>
<evidence type="ECO:0000313" key="2">
    <source>
        <dbReference type="EMBL" id="KKK52032.1"/>
    </source>
</evidence>
<reference evidence="2" key="1">
    <citation type="journal article" date="2015" name="Nature">
        <title>Complex archaea that bridge the gap between prokaryotes and eukaryotes.</title>
        <authorList>
            <person name="Spang A."/>
            <person name="Saw J.H."/>
            <person name="Jorgensen S.L."/>
            <person name="Zaremba-Niedzwiedzka K."/>
            <person name="Martijn J."/>
            <person name="Lind A.E."/>
            <person name="van Eijk R."/>
            <person name="Schleper C."/>
            <person name="Guy L."/>
            <person name="Ettema T.J."/>
        </authorList>
    </citation>
    <scope>NUCLEOTIDE SEQUENCE</scope>
</reference>
<feature type="non-terminal residue" evidence="2">
    <location>
        <position position="1"/>
    </location>
</feature>
<organism evidence="2">
    <name type="scientific">marine sediment metagenome</name>
    <dbReference type="NCBI Taxonomy" id="412755"/>
    <lineage>
        <taxon>unclassified sequences</taxon>
        <taxon>metagenomes</taxon>
        <taxon>ecological metagenomes</taxon>
    </lineage>
</organism>